<dbReference type="EMBL" id="VSSQ01090670">
    <property type="protein sequence ID" value="MPN36512.1"/>
    <property type="molecule type" value="Genomic_DNA"/>
</dbReference>
<name>A0A645HDS4_9ZZZZ</name>
<evidence type="ECO:0008006" key="2">
    <source>
        <dbReference type="Google" id="ProtNLM"/>
    </source>
</evidence>
<organism evidence="1">
    <name type="scientific">bioreactor metagenome</name>
    <dbReference type="NCBI Taxonomy" id="1076179"/>
    <lineage>
        <taxon>unclassified sequences</taxon>
        <taxon>metagenomes</taxon>
        <taxon>ecological metagenomes</taxon>
    </lineage>
</organism>
<reference evidence="1" key="1">
    <citation type="submission" date="2019-08" db="EMBL/GenBank/DDBJ databases">
        <authorList>
            <person name="Kucharzyk K."/>
            <person name="Murdoch R.W."/>
            <person name="Higgins S."/>
            <person name="Loffler F."/>
        </authorList>
    </citation>
    <scope>NUCLEOTIDE SEQUENCE</scope>
</reference>
<evidence type="ECO:0000313" key="1">
    <source>
        <dbReference type="EMBL" id="MPN36512.1"/>
    </source>
</evidence>
<gene>
    <name evidence="1" type="ORF">SDC9_184021</name>
</gene>
<sequence>MPTGAEFNAAGIAARIMVGFSTYTFPWSKFGTYATISDDGVDGTAVIGGGGIYTVGDTSTRFPASGYRGYHGTLFSLGSHGINWSCSTIDNGTGNAFCLSFAPPSVSPAFIATRSFGFSVRCVRE</sequence>
<proteinExistence type="predicted"/>
<accession>A0A645HDS4</accession>
<comment type="caution">
    <text evidence="1">The sequence shown here is derived from an EMBL/GenBank/DDBJ whole genome shotgun (WGS) entry which is preliminary data.</text>
</comment>
<protein>
    <recommendedName>
        <fullName evidence="2">Fibrobacter succinogenes major paralogous domain-containing protein</fullName>
    </recommendedName>
</protein>
<dbReference type="AlphaFoldDB" id="A0A645HDS4"/>